<evidence type="ECO:0000256" key="4">
    <source>
        <dbReference type="ARBA" id="ARBA00023136"/>
    </source>
</evidence>
<keyword evidence="3 7" id="KW-1133">Transmembrane helix</keyword>
<evidence type="ECO:0000256" key="1">
    <source>
        <dbReference type="ARBA" id="ARBA00004141"/>
    </source>
</evidence>
<dbReference type="OrthoDB" id="3903189at2759"/>
<feature type="domain" description="Rhodopsin" evidence="8">
    <location>
        <begin position="21"/>
        <end position="260"/>
    </location>
</feature>
<dbReference type="AlphaFoldDB" id="A0A024SD37"/>
<dbReference type="Proteomes" id="UP000024376">
    <property type="component" value="Unassembled WGS sequence"/>
</dbReference>
<dbReference type="KEGG" id="trr:M419DRAFT_78204"/>
<name>A0A024SD37_HYPJR</name>
<evidence type="ECO:0000256" key="6">
    <source>
        <dbReference type="SAM" id="MobiDB-lite"/>
    </source>
</evidence>
<dbReference type="GO" id="GO:0016020">
    <property type="term" value="C:membrane"/>
    <property type="evidence" value="ECO:0007669"/>
    <property type="project" value="UniProtKB-SubCell"/>
</dbReference>
<sequence>MDSTLIIHWLFSWLALLIMGVRLWGRKYVRQTFNTGDYLTMAACACALIRLGMIHVVLTWGTSNMTAAQRQDHHFTPNEIYQREIGSKLSIANRVFYNSYLWLQKLVLLDLYRRLIRDMPYEKWLIRTYLLVFFATYTIVQVFTFSECKPFHLYWQVLPDPGPCAQAQMQLIVLGVLNIITDFMLLIMPLPVIFKLKAPTGRKAQLVALFTLGIFIIIITIIRLPINSSHPYSQVNRTTWASTELLTAAIVVNAPTLYSFWNTSRRNKSTPREQEQGASDKAKDGIVLETIGGSTFSGTGGGKRKPSGGILQTKEVIVSEYRHSGEYIKLADERDHTSQNSGG</sequence>
<dbReference type="PANTHER" id="PTHR33048:SF166">
    <property type="entry name" value="PTH11-LIKE INTEGRAL MEMBRANE PROTEIN"/>
    <property type="match status" value="1"/>
</dbReference>
<proteinExistence type="inferred from homology"/>
<comment type="similarity">
    <text evidence="5">Belongs to the SAT4 family.</text>
</comment>
<accession>A0A024SD37</accession>
<gene>
    <name evidence="9" type="ORF">M419DRAFT_78204</name>
</gene>
<feature type="transmembrane region" description="Helical" evidence="7">
    <location>
        <begin position="171"/>
        <end position="194"/>
    </location>
</feature>
<keyword evidence="2 7" id="KW-0812">Transmembrane</keyword>
<dbReference type="PANTHER" id="PTHR33048">
    <property type="entry name" value="PTH11-LIKE INTEGRAL MEMBRANE PROTEIN (AFU_ORTHOLOGUE AFUA_5G11245)"/>
    <property type="match status" value="1"/>
</dbReference>
<evidence type="ECO:0000259" key="8">
    <source>
        <dbReference type="Pfam" id="PF20684"/>
    </source>
</evidence>
<feature type="transmembrane region" description="Helical" evidence="7">
    <location>
        <begin position="37"/>
        <end position="58"/>
    </location>
</feature>
<evidence type="ECO:0000256" key="3">
    <source>
        <dbReference type="ARBA" id="ARBA00022989"/>
    </source>
</evidence>
<dbReference type="HOGENOM" id="CLU_019101_1_0_1"/>
<dbReference type="InterPro" id="IPR052337">
    <property type="entry name" value="SAT4-like"/>
</dbReference>
<reference evidence="10" key="1">
    <citation type="journal article" date="2013" name="Ind. Biotechnol.">
        <title>Comparative genomics analysis of Trichoderma reesei strains.</title>
        <authorList>
            <person name="Koike H."/>
            <person name="Aerts A."/>
            <person name="LaButti K."/>
            <person name="Grigoriev I.V."/>
            <person name="Baker S.E."/>
        </authorList>
    </citation>
    <scope>NUCLEOTIDE SEQUENCE [LARGE SCALE GENOMIC DNA]</scope>
    <source>
        <strain evidence="10">ATCC 56765 / BCRC 32924 / NRRL 11460 / Rut C-30</strain>
    </source>
</reference>
<feature type="transmembrane region" description="Helical" evidence="7">
    <location>
        <begin position="238"/>
        <end position="261"/>
    </location>
</feature>
<evidence type="ECO:0000256" key="2">
    <source>
        <dbReference type="ARBA" id="ARBA00022692"/>
    </source>
</evidence>
<evidence type="ECO:0000313" key="10">
    <source>
        <dbReference type="Proteomes" id="UP000024376"/>
    </source>
</evidence>
<comment type="subcellular location">
    <subcellularLocation>
        <location evidence="1">Membrane</location>
        <topology evidence="1">Multi-pass membrane protein</topology>
    </subcellularLocation>
</comment>
<evidence type="ECO:0000256" key="7">
    <source>
        <dbReference type="SAM" id="Phobius"/>
    </source>
</evidence>
<protein>
    <recommendedName>
        <fullName evidence="8">Rhodopsin domain-containing protein</fullName>
    </recommendedName>
</protein>
<organism evidence="9 10">
    <name type="scientific">Hypocrea jecorina (strain ATCC 56765 / BCRC 32924 / NRRL 11460 / Rut C-30)</name>
    <name type="common">Trichoderma reesei</name>
    <dbReference type="NCBI Taxonomy" id="1344414"/>
    <lineage>
        <taxon>Eukaryota</taxon>
        <taxon>Fungi</taxon>
        <taxon>Dikarya</taxon>
        <taxon>Ascomycota</taxon>
        <taxon>Pezizomycotina</taxon>
        <taxon>Sordariomycetes</taxon>
        <taxon>Hypocreomycetidae</taxon>
        <taxon>Hypocreales</taxon>
        <taxon>Hypocreaceae</taxon>
        <taxon>Trichoderma</taxon>
    </lineage>
</organism>
<keyword evidence="4 7" id="KW-0472">Membrane</keyword>
<feature type="transmembrane region" description="Helical" evidence="7">
    <location>
        <begin position="6"/>
        <end position="25"/>
    </location>
</feature>
<feature type="transmembrane region" description="Helical" evidence="7">
    <location>
        <begin position="124"/>
        <end position="145"/>
    </location>
</feature>
<evidence type="ECO:0000256" key="5">
    <source>
        <dbReference type="ARBA" id="ARBA00038359"/>
    </source>
</evidence>
<evidence type="ECO:0000313" key="9">
    <source>
        <dbReference type="EMBL" id="ETS02406.1"/>
    </source>
</evidence>
<feature type="region of interest" description="Disordered" evidence="6">
    <location>
        <begin position="292"/>
        <end position="311"/>
    </location>
</feature>
<feature type="transmembrane region" description="Helical" evidence="7">
    <location>
        <begin position="206"/>
        <end position="226"/>
    </location>
</feature>
<dbReference type="InterPro" id="IPR049326">
    <property type="entry name" value="Rhodopsin_dom_fungi"/>
</dbReference>
<dbReference type="Pfam" id="PF20684">
    <property type="entry name" value="Fung_rhodopsin"/>
    <property type="match status" value="1"/>
</dbReference>
<dbReference type="EMBL" id="KI911145">
    <property type="protein sequence ID" value="ETS02406.1"/>
    <property type="molecule type" value="Genomic_DNA"/>
</dbReference>